<evidence type="ECO:0000313" key="3">
    <source>
        <dbReference type="Proteomes" id="UP000003963"/>
    </source>
</evidence>
<evidence type="ECO:0008006" key="4">
    <source>
        <dbReference type="Google" id="ProtNLM"/>
    </source>
</evidence>
<protein>
    <recommendedName>
        <fullName evidence="4">Lipoprotein</fullName>
    </recommendedName>
</protein>
<name>D9WVI1_9ACTN</name>
<feature type="signal peptide" evidence="1">
    <location>
        <begin position="1"/>
        <end position="34"/>
    </location>
</feature>
<dbReference type="HOGENOM" id="CLU_103777_0_0_11"/>
<dbReference type="Proteomes" id="UP000003963">
    <property type="component" value="Unassembled WGS sequence"/>
</dbReference>
<dbReference type="AlphaFoldDB" id="D9WVI1"/>
<dbReference type="PROSITE" id="PS51257">
    <property type="entry name" value="PROKAR_LIPOPROTEIN"/>
    <property type="match status" value="1"/>
</dbReference>
<dbReference type="Gene3D" id="2.50.20.20">
    <property type="match status" value="1"/>
</dbReference>
<sequence>MGGFVRTTSTTVTAALACLTLGATVAGCTHDATAKEPSASKEPSAQQMLDTANDAMKALSSVTIDGDTIVTGGEDFSTHVTTDLKRRCASKTTWATGPSLEQIRIGATYYVRRQGQDHWDKAPTSEAKQEDGLVQCTWEFASFGVAKKRKPTEVDGSPAIRLLVTDKADEGGTYTFYVATEGKPYILKVVYEGADYHSITRFSAFDEPQDVRPPAEADIVDASDVGG</sequence>
<keyword evidence="3" id="KW-1185">Reference proteome</keyword>
<evidence type="ECO:0000313" key="2">
    <source>
        <dbReference type="EMBL" id="EFL22357.1"/>
    </source>
</evidence>
<dbReference type="EMBL" id="GG657754">
    <property type="protein sequence ID" value="EFL22357.1"/>
    <property type="molecule type" value="Genomic_DNA"/>
</dbReference>
<evidence type="ECO:0000256" key="1">
    <source>
        <dbReference type="SAM" id="SignalP"/>
    </source>
</evidence>
<proteinExistence type="predicted"/>
<accession>D9WVI1</accession>
<keyword evidence="1" id="KW-0732">Signal</keyword>
<reference evidence="2 3" key="1">
    <citation type="submission" date="2009-02" db="EMBL/GenBank/DDBJ databases">
        <title>Annotation of Streptomyces hygroscopicus strain ATCC 53653.</title>
        <authorList>
            <consortium name="The Broad Institute Genome Sequencing Platform"/>
            <consortium name="Broad Institute Microbial Sequencing Center"/>
            <person name="Fischbach M."/>
            <person name="Godfrey P."/>
            <person name="Ward D."/>
            <person name="Young S."/>
            <person name="Zeng Q."/>
            <person name="Koehrsen M."/>
            <person name="Alvarado L."/>
            <person name="Berlin A.M."/>
            <person name="Bochicchio J."/>
            <person name="Borenstein D."/>
            <person name="Chapman S.B."/>
            <person name="Chen Z."/>
            <person name="Engels R."/>
            <person name="Freedman E."/>
            <person name="Gellesch M."/>
            <person name="Goldberg J."/>
            <person name="Griggs A."/>
            <person name="Gujja S."/>
            <person name="Heilman E.R."/>
            <person name="Heiman D.I."/>
            <person name="Hepburn T.A."/>
            <person name="Howarth C."/>
            <person name="Jen D."/>
            <person name="Larson L."/>
            <person name="Lewis B."/>
            <person name="Mehta T."/>
            <person name="Park D."/>
            <person name="Pearson M."/>
            <person name="Richards J."/>
            <person name="Roberts A."/>
            <person name="Saif S."/>
            <person name="Shea T.D."/>
            <person name="Shenoy N."/>
            <person name="Sisk P."/>
            <person name="Stolte C."/>
            <person name="Sykes S.N."/>
            <person name="Thomson T."/>
            <person name="Walk T."/>
            <person name="White J."/>
            <person name="Yandava C."/>
            <person name="Straight P."/>
            <person name="Clardy J."/>
            <person name="Hung D."/>
            <person name="Kolter R."/>
            <person name="Mekalanos J."/>
            <person name="Walker S."/>
            <person name="Walsh C.T."/>
            <person name="Wieland-Brown L.C."/>
            <person name="Haas B."/>
            <person name="Nusbaum C."/>
            <person name="Birren B."/>
        </authorList>
    </citation>
    <scope>NUCLEOTIDE SEQUENCE [LARGE SCALE GENOMIC DNA]</scope>
    <source>
        <strain evidence="2 3">ATCC 53653</strain>
    </source>
</reference>
<feature type="chain" id="PRO_5003131570" description="Lipoprotein" evidence="1">
    <location>
        <begin position="35"/>
        <end position="227"/>
    </location>
</feature>
<organism evidence="2 3">
    <name type="scientific">Streptomyces himastatinicus ATCC 53653</name>
    <dbReference type="NCBI Taxonomy" id="457427"/>
    <lineage>
        <taxon>Bacteria</taxon>
        <taxon>Bacillati</taxon>
        <taxon>Actinomycetota</taxon>
        <taxon>Actinomycetes</taxon>
        <taxon>Kitasatosporales</taxon>
        <taxon>Streptomycetaceae</taxon>
        <taxon>Streptomyces</taxon>
        <taxon>Streptomyces violaceusniger group</taxon>
    </lineage>
</organism>
<gene>
    <name evidence="2" type="ORF">SSOG_02070</name>
</gene>